<protein>
    <submittedName>
        <fullName evidence="4">Methyltransferase domain-containing protein</fullName>
    </submittedName>
</protein>
<organism evidence="4 5">
    <name type="scientific">Natronospirillum operosum</name>
    <dbReference type="NCBI Taxonomy" id="2759953"/>
    <lineage>
        <taxon>Bacteria</taxon>
        <taxon>Pseudomonadati</taxon>
        <taxon>Pseudomonadota</taxon>
        <taxon>Gammaproteobacteria</taxon>
        <taxon>Oceanospirillales</taxon>
        <taxon>Natronospirillaceae</taxon>
        <taxon>Natronospirillum</taxon>
    </lineage>
</organism>
<feature type="repeat" description="TPR" evidence="2">
    <location>
        <begin position="100"/>
        <end position="133"/>
    </location>
</feature>
<dbReference type="GO" id="GO:0008168">
    <property type="term" value="F:methyltransferase activity"/>
    <property type="evidence" value="ECO:0007669"/>
    <property type="project" value="UniProtKB-KW"/>
</dbReference>
<dbReference type="InterPro" id="IPR029063">
    <property type="entry name" value="SAM-dependent_MTases_sf"/>
</dbReference>
<dbReference type="AlphaFoldDB" id="A0A4Z0WL72"/>
<evidence type="ECO:0000259" key="3">
    <source>
        <dbReference type="Pfam" id="PF13649"/>
    </source>
</evidence>
<evidence type="ECO:0000256" key="2">
    <source>
        <dbReference type="PROSITE-ProRule" id="PRU00339"/>
    </source>
</evidence>
<feature type="repeat" description="TPR" evidence="2">
    <location>
        <begin position="66"/>
        <end position="99"/>
    </location>
</feature>
<dbReference type="CDD" id="cd02440">
    <property type="entry name" value="AdoMet_MTases"/>
    <property type="match status" value="1"/>
</dbReference>
<dbReference type="SUPFAM" id="SSF53335">
    <property type="entry name" value="S-adenosyl-L-methionine-dependent methyltransferases"/>
    <property type="match status" value="1"/>
</dbReference>
<keyword evidence="2" id="KW-0802">TPR repeat</keyword>
<name>A0A4Z0WL72_9GAMM</name>
<dbReference type="Gene3D" id="3.40.50.150">
    <property type="entry name" value="Vaccinia Virus protein VP39"/>
    <property type="match status" value="1"/>
</dbReference>
<keyword evidence="5" id="KW-1185">Reference proteome</keyword>
<dbReference type="RefSeq" id="WP_135482091.1">
    <property type="nucleotide sequence ID" value="NZ_SRMF01000001.1"/>
</dbReference>
<reference evidence="4 5" key="1">
    <citation type="submission" date="2019-04" db="EMBL/GenBank/DDBJ databases">
        <title>Natronospirillum operosus gen. nov., sp. nov., a haloalkaliphilic satellite isolated from decaying biomass of laboratory culture of cyanobacterium Geitlerinema sp. and proposal of Natronospirillaceae fam. nov. and Saccharospirillaceae fam. nov.</title>
        <authorList>
            <person name="Kevbrin V."/>
            <person name="Boltyanskaya Y."/>
            <person name="Koziaeva V."/>
            <person name="Grouzdev D.S."/>
            <person name="Park M."/>
            <person name="Cho J."/>
        </authorList>
    </citation>
    <scope>NUCLEOTIDE SEQUENCE [LARGE SCALE GENOMIC DNA]</scope>
    <source>
        <strain evidence="4 5">G-116</strain>
    </source>
</reference>
<dbReference type="Gene3D" id="1.25.40.10">
    <property type="entry name" value="Tetratricopeptide repeat domain"/>
    <property type="match status" value="2"/>
</dbReference>
<dbReference type="SUPFAM" id="SSF48452">
    <property type="entry name" value="TPR-like"/>
    <property type="match status" value="1"/>
</dbReference>
<accession>A0A4Z0WL72</accession>
<proteinExistence type="predicted"/>
<keyword evidence="4" id="KW-0489">Methyltransferase</keyword>
<dbReference type="SMART" id="SM00028">
    <property type="entry name" value="TPR"/>
    <property type="match status" value="3"/>
</dbReference>
<dbReference type="Pfam" id="PF13432">
    <property type="entry name" value="TPR_16"/>
    <property type="match status" value="1"/>
</dbReference>
<comment type="caution">
    <text evidence="4">The sequence shown here is derived from an EMBL/GenBank/DDBJ whole genome shotgun (WGS) entry which is preliminary data.</text>
</comment>
<evidence type="ECO:0000256" key="1">
    <source>
        <dbReference type="ARBA" id="ARBA00022679"/>
    </source>
</evidence>
<dbReference type="InterPro" id="IPR011990">
    <property type="entry name" value="TPR-like_helical_dom_sf"/>
</dbReference>
<dbReference type="EMBL" id="SRMF01000001">
    <property type="protein sequence ID" value="TGG95985.1"/>
    <property type="molecule type" value="Genomic_DNA"/>
</dbReference>
<dbReference type="InterPro" id="IPR041698">
    <property type="entry name" value="Methyltransf_25"/>
</dbReference>
<keyword evidence="1 4" id="KW-0808">Transferase</keyword>
<evidence type="ECO:0000313" key="5">
    <source>
        <dbReference type="Proteomes" id="UP000297475"/>
    </source>
</evidence>
<dbReference type="Proteomes" id="UP000297475">
    <property type="component" value="Unassembled WGS sequence"/>
</dbReference>
<dbReference type="Pfam" id="PF13649">
    <property type="entry name" value="Methyltransf_25"/>
    <property type="match status" value="1"/>
</dbReference>
<dbReference type="InterPro" id="IPR019734">
    <property type="entry name" value="TPR_rpt"/>
</dbReference>
<feature type="domain" description="Methyltransferase" evidence="3">
    <location>
        <begin position="440"/>
        <end position="535"/>
    </location>
</feature>
<evidence type="ECO:0000313" key="4">
    <source>
        <dbReference type="EMBL" id="TGG95985.1"/>
    </source>
</evidence>
<dbReference type="PANTHER" id="PTHR43861">
    <property type="entry name" value="TRANS-ACONITATE 2-METHYLTRANSFERASE-RELATED"/>
    <property type="match status" value="1"/>
</dbReference>
<dbReference type="GO" id="GO:0032259">
    <property type="term" value="P:methylation"/>
    <property type="evidence" value="ECO:0007669"/>
    <property type="project" value="UniProtKB-KW"/>
</dbReference>
<gene>
    <name evidence="4" type="ORF">E4656_06205</name>
</gene>
<dbReference type="OrthoDB" id="649979at2"/>
<dbReference type="PROSITE" id="PS50005">
    <property type="entry name" value="TPR"/>
    <property type="match status" value="2"/>
</dbReference>
<sequence>MTEAQQHKADARATRAAGDLDHLEQQAAWHLDRAGLRGIGEEAYRYHLRSAEEIGQTLLAHKPTRARAHNLLGRLALDQGQFEIAADHLQQAARLAPHDAGVRFSLGHLALQQQRLADAAGEFRRAIEIDPLATVADQSLAYVHYRSGLYAEAFSDYRRLIRKYPNQWTLKTRLLECAARVRADYDDPALRDDMPELLQTPDLDHQALASVTGSLLIHRYHLTNPDSRIDLAALLSDDLLLEALHRLLFVHPEVEDLVASLRTTCLHHHLTLGRFDAPLLRLFSGLLRYGLHCEQVLPETEDEITTLDSLEQCCAELAAADDLPGLALPLALLALYRPLDDRSWLPPTERLESLWPEPLQPMIPALITNRHAELARAQEIPTLTPITDDTSAAVRLQYEENPYPRWEYLPRYAPTAYLPAVAGEVPAYRAPTGQQQPLDILVAGTGTGRHAVHLARHFFDTRVLAMDLSRRSLAYGQAMAEELTVEDIEFVQGDILQLHRLDRQFDVIECSGVLHHMADPLAGWQQLCARLRPGGLMKVGLYSTRARQIIHQLRDIIADQNLSATPHDIRRFRRSLLREADAPELATLVQSVDFYSMSGVRDLLFHVQEHTFTPAELAAMIESLPLEFLGFVLPASARRAYQHFFPDDPALNRLDNWETLERDNPTLFGGMYQLYLQKPLA</sequence>